<evidence type="ECO:0000313" key="1">
    <source>
        <dbReference type="EMBL" id="GBM43589.1"/>
    </source>
</evidence>
<proteinExistence type="predicted"/>
<gene>
    <name evidence="2" type="ORF">AVEN_229737_1</name>
    <name evidence="1" type="ORF">AVEN_67097_1</name>
</gene>
<sequence length="118" mass="13681">MLRQKNSNEKTTTKANCGELPHTEDVRMEWYRPCLPPPVPRSASVSLNWFSRAFLRSHVRSRKDQVRCAVVAYNTLGGSFEQQKSVVRLALQFLIAVSFPFWCDYMLLEVAWVDDQKT</sequence>
<evidence type="ECO:0000313" key="3">
    <source>
        <dbReference type="Proteomes" id="UP000499080"/>
    </source>
</evidence>
<reference evidence="2 3" key="1">
    <citation type="journal article" date="2019" name="Sci. Rep.">
        <title>Orb-weaving spider Araneus ventricosus genome elucidates the spidroin gene catalogue.</title>
        <authorList>
            <person name="Kono N."/>
            <person name="Nakamura H."/>
            <person name="Ohtoshi R."/>
            <person name="Moran D.A.P."/>
            <person name="Shinohara A."/>
            <person name="Yoshida Y."/>
            <person name="Fujiwara M."/>
            <person name="Mori M."/>
            <person name="Tomita M."/>
            <person name="Arakawa K."/>
        </authorList>
    </citation>
    <scope>NUCLEOTIDE SEQUENCE [LARGE SCALE GENOMIC DNA]</scope>
</reference>
<keyword evidence="3" id="KW-1185">Reference proteome</keyword>
<dbReference type="AlphaFoldDB" id="A0A4Y2XA77"/>
<organism evidence="2 3">
    <name type="scientific">Araneus ventricosus</name>
    <name type="common">Orbweaver spider</name>
    <name type="synonym">Epeira ventricosa</name>
    <dbReference type="NCBI Taxonomy" id="182803"/>
    <lineage>
        <taxon>Eukaryota</taxon>
        <taxon>Metazoa</taxon>
        <taxon>Ecdysozoa</taxon>
        <taxon>Arthropoda</taxon>
        <taxon>Chelicerata</taxon>
        <taxon>Arachnida</taxon>
        <taxon>Araneae</taxon>
        <taxon>Araneomorphae</taxon>
        <taxon>Entelegynae</taxon>
        <taxon>Araneoidea</taxon>
        <taxon>Araneidae</taxon>
        <taxon>Araneus</taxon>
    </lineage>
</organism>
<dbReference type="EMBL" id="BGPR01001034">
    <property type="protein sequence ID" value="GBM43589.1"/>
    <property type="molecule type" value="Genomic_DNA"/>
</dbReference>
<accession>A0A4Y2XA77</accession>
<dbReference type="EMBL" id="BGPR01071722">
    <property type="protein sequence ID" value="GBO44832.1"/>
    <property type="molecule type" value="Genomic_DNA"/>
</dbReference>
<name>A0A4Y2XA77_ARAVE</name>
<comment type="caution">
    <text evidence="2">The sequence shown here is derived from an EMBL/GenBank/DDBJ whole genome shotgun (WGS) entry which is preliminary data.</text>
</comment>
<evidence type="ECO:0000313" key="2">
    <source>
        <dbReference type="EMBL" id="GBO44832.1"/>
    </source>
</evidence>
<protein>
    <submittedName>
        <fullName evidence="2">Uncharacterized protein</fullName>
    </submittedName>
</protein>
<dbReference type="Proteomes" id="UP000499080">
    <property type="component" value="Unassembled WGS sequence"/>
</dbReference>